<keyword evidence="3" id="KW-1185">Reference proteome</keyword>
<dbReference type="EMBL" id="VIVN01000001">
    <property type="protein sequence ID" value="TWE08203.1"/>
    <property type="molecule type" value="Genomic_DNA"/>
</dbReference>
<accession>A0A561DXW3</accession>
<organism evidence="2 3">
    <name type="scientific">Neobacillus bataviensis</name>
    <dbReference type="NCBI Taxonomy" id="220685"/>
    <lineage>
        <taxon>Bacteria</taxon>
        <taxon>Bacillati</taxon>
        <taxon>Bacillota</taxon>
        <taxon>Bacilli</taxon>
        <taxon>Bacillales</taxon>
        <taxon>Bacillaceae</taxon>
        <taxon>Neobacillus</taxon>
    </lineage>
</organism>
<evidence type="ECO:0000313" key="2">
    <source>
        <dbReference type="EMBL" id="TWE08203.1"/>
    </source>
</evidence>
<dbReference type="RefSeq" id="WP_255286518.1">
    <property type="nucleotide sequence ID" value="NZ_VIVN01000001.1"/>
</dbReference>
<dbReference type="AlphaFoldDB" id="A0A561DXW3"/>
<reference evidence="2 3" key="1">
    <citation type="submission" date="2019-06" db="EMBL/GenBank/DDBJ databases">
        <title>Sorghum-associated microbial communities from plants grown in Nebraska, USA.</title>
        <authorList>
            <person name="Schachtman D."/>
        </authorList>
    </citation>
    <scope>NUCLEOTIDE SEQUENCE [LARGE SCALE GENOMIC DNA]</scope>
    <source>
        <strain evidence="2 3">2482</strain>
    </source>
</reference>
<evidence type="ECO:0000313" key="3">
    <source>
        <dbReference type="Proteomes" id="UP000319671"/>
    </source>
</evidence>
<sequence>MAKNKKSKFSKNKKGAPEADVEFAGENGLEKMAIKAQQNHNQ</sequence>
<dbReference type="Proteomes" id="UP000319671">
    <property type="component" value="Unassembled WGS sequence"/>
</dbReference>
<name>A0A561DXW3_9BACI</name>
<feature type="compositionally biased region" description="Basic residues" evidence="1">
    <location>
        <begin position="1"/>
        <end position="14"/>
    </location>
</feature>
<gene>
    <name evidence="2" type="ORF">FB550_101218</name>
</gene>
<comment type="caution">
    <text evidence="2">The sequence shown here is derived from an EMBL/GenBank/DDBJ whole genome shotgun (WGS) entry which is preliminary data.</text>
</comment>
<feature type="region of interest" description="Disordered" evidence="1">
    <location>
        <begin position="1"/>
        <end position="23"/>
    </location>
</feature>
<proteinExistence type="predicted"/>
<protein>
    <submittedName>
        <fullName evidence="2">Uncharacterized protein</fullName>
    </submittedName>
</protein>
<evidence type="ECO:0000256" key="1">
    <source>
        <dbReference type="SAM" id="MobiDB-lite"/>
    </source>
</evidence>